<evidence type="ECO:0000313" key="3">
    <source>
        <dbReference type="EMBL" id="GFM31971.1"/>
    </source>
</evidence>
<accession>A0A7J0BFK3</accession>
<evidence type="ECO:0000256" key="1">
    <source>
        <dbReference type="ARBA" id="ARBA00023054"/>
    </source>
</evidence>
<dbReference type="GO" id="GO:0005737">
    <property type="term" value="C:cytoplasm"/>
    <property type="evidence" value="ECO:0007669"/>
    <property type="project" value="InterPro"/>
</dbReference>
<dbReference type="Gene3D" id="1.20.5.340">
    <property type="match status" value="1"/>
</dbReference>
<reference evidence="3 4" key="1">
    <citation type="submission" date="2020-05" db="EMBL/GenBank/DDBJ databases">
        <title>Draft genome sequence of Desulfovibrio sp. strain HN2T.</title>
        <authorList>
            <person name="Ueno A."/>
            <person name="Tamazawa S."/>
            <person name="Tamamura S."/>
            <person name="Murakami T."/>
            <person name="Kiyama T."/>
            <person name="Inomata H."/>
            <person name="Amano Y."/>
            <person name="Miyakawa K."/>
            <person name="Tamaki H."/>
            <person name="Naganuma T."/>
            <person name="Kaneko K."/>
        </authorList>
    </citation>
    <scope>NUCLEOTIDE SEQUENCE [LARGE SCALE GENOMIC DNA]</scope>
    <source>
        <strain evidence="3 4">HN2</strain>
    </source>
</reference>
<sequence length="78" mass="9032">MELIDQLEQRIDSLLETIAVLREDNRRLKDEVDLGLTVLEDENRALKEQLELERSTQDSVRQRIDALLLKLKDQTGGS</sequence>
<dbReference type="InterPro" id="IPR009252">
    <property type="entry name" value="Cell_div_ZapB"/>
</dbReference>
<keyword evidence="4" id="KW-1185">Reference proteome</keyword>
<dbReference type="RefSeq" id="WP_174403657.1">
    <property type="nucleotide sequence ID" value="NZ_BLVO01000004.1"/>
</dbReference>
<evidence type="ECO:0008006" key="5">
    <source>
        <dbReference type="Google" id="ProtNLM"/>
    </source>
</evidence>
<protein>
    <recommendedName>
        <fullName evidence="5">Cell division protein ZapB</fullName>
    </recommendedName>
</protein>
<dbReference type="GO" id="GO:0090529">
    <property type="term" value="P:cell septum assembly"/>
    <property type="evidence" value="ECO:0007669"/>
    <property type="project" value="InterPro"/>
</dbReference>
<evidence type="ECO:0000256" key="2">
    <source>
        <dbReference type="SAM" id="Coils"/>
    </source>
</evidence>
<comment type="caution">
    <text evidence="3">The sequence shown here is derived from an EMBL/GenBank/DDBJ whole genome shotgun (WGS) entry which is preliminary data.</text>
</comment>
<dbReference type="Proteomes" id="UP000503840">
    <property type="component" value="Unassembled WGS sequence"/>
</dbReference>
<keyword evidence="1 2" id="KW-0175">Coiled coil</keyword>
<evidence type="ECO:0000313" key="4">
    <source>
        <dbReference type="Proteomes" id="UP000503840"/>
    </source>
</evidence>
<organism evidence="3 4">
    <name type="scientific">Desulfovibrio subterraneus</name>
    <dbReference type="NCBI Taxonomy" id="2718620"/>
    <lineage>
        <taxon>Bacteria</taxon>
        <taxon>Pseudomonadati</taxon>
        <taxon>Thermodesulfobacteriota</taxon>
        <taxon>Desulfovibrionia</taxon>
        <taxon>Desulfovibrionales</taxon>
        <taxon>Desulfovibrionaceae</taxon>
        <taxon>Desulfovibrio</taxon>
    </lineage>
</organism>
<feature type="coiled-coil region" evidence="2">
    <location>
        <begin position="4"/>
        <end position="56"/>
    </location>
</feature>
<proteinExistence type="predicted"/>
<dbReference type="AlphaFoldDB" id="A0A7J0BFK3"/>
<dbReference type="Pfam" id="PF06005">
    <property type="entry name" value="ZapB"/>
    <property type="match status" value="1"/>
</dbReference>
<dbReference type="EMBL" id="BLVO01000004">
    <property type="protein sequence ID" value="GFM31971.1"/>
    <property type="molecule type" value="Genomic_DNA"/>
</dbReference>
<gene>
    <name evidence="3" type="ORF">DSM101010T_03360</name>
</gene>
<dbReference type="GO" id="GO:0043093">
    <property type="term" value="P:FtsZ-dependent cytokinesis"/>
    <property type="evidence" value="ECO:0007669"/>
    <property type="project" value="InterPro"/>
</dbReference>
<name>A0A7J0BFK3_9BACT</name>